<feature type="compositionally biased region" description="Basic and acidic residues" evidence="2">
    <location>
        <begin position="204"/>
        <end position="219"/>
    </location>
</feature>
<evidence type="ECO:0000313" key="3">
    <source>
        <dbReference type="EMBL" id="XDP97994.1"/>
    </source>
</evidence>
<evidence type="ECO:0000256" key="1">
    <source>
        <dbReference type="PROSITE-ProRule" id="PRU00339"/>
    </source>
</evidence>
<evidence type="ECO:0000256" key="2">
    <source>
        <dbReference type="SAM" id="MobiDB-lite"/>
    </source>
</evidence>
<dbReference type="RefSeq" id="WP_369161397.1">
    <property type="nucleotide sequence ID" value="NZ_CP163429.1"/>
</dbReference>
<dbReference type="AlphaFoldDB" id="A0AB39LWK2"/>
<feature type="repeat" description="TPR" evidence="1">
    <location>
        <begin position="150"/>
        <end position="183"/>
    </location>
</feature>
<dbReference type="Gene3D" id="1.25.40.10">
    <property type="entry name" value="Tetratricopeptide repeat domain"/>
    <property type="match status" value="1"/>
</dbReference>
<protein>
    <recommendedName>
        <fullName evidence="4">Sel1 repeat family protein</fullName>
    </recommendedName>
</protein>
<organism evidence="3">
    <name type="scientific">Streptomyces sp. R02</name>
    <dbReference type="NCBI Taxonomy" id="3238623"/>
    <lineage>
        <taxon>Bacteria</taxon>
        <taxon>Bacillati</taxon>
        <taxon>Actinomycetota</taxon>
        <taxon>Actinomycetes</taxon>
        <taxon>Kitasatosporales</taxon>
        <taxon>Streptomycetaceae</taxon>
        <taxon>Streptomyces</taxon>
    </lineage>
</organism>
<dbReference type="PROSITE" id="PS50005">
    <property type="entry name" value="TPR"/>
    <property type="match status" value="1"/>
</dbReference>
<dbReference type="SUPFAM" id="SSF81901">
    <property type="entry name" value="HCP-like"/>
    <property type="match status" value="1"/>
</dbReference>
<name>A0AB39LWK2_9ACTN</name>
<keyword evidence="1" id="KW-0802">TPR repeat</keyword>
<dbReference type="InterPro" id="IPR011990">
    <property type="entry name" value="TPR-like_helical_dom_sf"/>
</dbReference>
<accession>A0AB39LWK2</accession>
<dbReference type="InterPro" id="IPR019734">
    <property type="entry name" value="TPR_rpt"/>
</dbReference>
<sequence>MTVPEENPQNIQQSIHADDSGVAFVQGSGTQHNNVTQNYFGSGGLPTTPENLYRQGEMKLQALEWDEAHLFLTAAAEAGHVEAMQRLSGFPSMGGAFWTQKLAEIGDADALYSLGMTARAKRDGNYPRERAMYREEALEWFEKALQAGREDALVDIGYLLYEAERYEEAIPYLEKALQYLERTGESDEQFLARRLKSSRKKVARQREREAKMLRSDTGRRWWQTSKSD</sequence>
<dbReference type="EMBL" id="CP163429">
    <property type="protein sequence ID" value="XDP97994.1"/>
    <property type="molecule type" value="Genomic_DNA"/>
</dbReference>
<gene>
    <name evidence="3" type="ORF">AB5J57_32860</name>
</gene>
<feature type="region of interest" description="Disordered" evidence="2">
    <location>
        <begin position="202"/>
        <end position="228"/>
    </location>
</feature>
<evidence type="ECO:0008006" key="4">
    <source>
        <dbReference type="Google" id="ProtNLM"/>
    </source>
</evidence>
<proteinExistence type="predicted"/>
<reference evidence="3" key="1">
    <citation type="submission" date="2024-07" db="EMBL/GenBank/DDBJ databases">
        <authorList>
            <person name="Yu S.T."/>
        </authorList>
    </citation>
    <scope>NUCLEOTIDE SEQUENCE</scope>
    <source>
        <strain evidence="3">R02</strain>
    </source>
</reference>